<reference evidence="3" key="1">
    <citation type="submission" date="2016-11" db="UniProtKB">
        <authorList>
            <consortium name="WormBaseParasite"/>
        </authorList>
    </citation>
    <scope>IDENTIFICATION</scope>
</reference>
<organism evidence="2 3">
    <name type="scientific">Steinernema glaseri</name>
    <dbReference type="NCBI Taxonomy" id="37863"/>
    <lineage>
        <taxon>Eukaryota</taxon>
        <taxon>Metazoa</taxon>
        <taxon>Ecdysozoa</taxon>
        <taxon>Nematoda</taxon>
        <taxon>Chromadorea</taxon>
        <taxon>Rhabditida</taxon>
        <taxon>Tylenchina</taxon>
        <taxon>Panagrolaimomorpha</taxon>
        <taxon>Strongyloidoidea</taxon>
        <taxon>Steinernematidae</taxon>
        <taxon>Steinernema</taxon>
    </lineage>
</organism>
<feature type="transmembrane region" description="Helical" evidence="1">
    <location>
        <begin position="118"/>
        <end position="136"/>
    </location>
</feature>
<sequence>MLSFQEIIQWTGVTVFEVWIHSIALLISTVLLAFKIEFDLASITYYEIFAPLLVASAIDYYFLLIVFIRTFVEEKECRAPFLRFAFCWLRVIMIAIFEILLCYKINGDLQKGELHVHISYSVVFVPMWLVMAGLGFQACRLL</sequence>
<keyword evidence="1" id="KW-1133">Transmembrane helix</keyword>
<keyword evidence="1" id="KW-0812">Transmembrane</keyword>
<dbReference type="PANTHER" id="PTHR13568">
    <property type="entry name" value="FAM11A, B PROTEIN"/>
    <property type="match status" value="1"/>
</dbReference>
<evidence type="ECO:0000313" key="3">
    <source>
        <dbReference type="WBParaSite" id="L893_g26642.t1"/>
    </source>
</evidence>
<evidence type="ECO:0000256" key="1">
    <source>
        <dbReference type="SAM" id="Phobius"/>
    </source>
</evidence>
<dbReference type="AlphaFoldDB" id="A0A1I7ZI80"/>
<evidence type="ECO:0000313" key="2">
    <source>
        <dbReference type="Proteomes" id="UP000095287"/>
    </source>
</evidence>
<dbReference type="GO" id="GO:0006874">
    <property type="term" value="P:intracellular calcium ion homeostasis"/>
    <property type="evidence" value="ECO:0007669"/>
    <property type="project" value="TreeGrafter"/>
</dbReference>
<proteinExistence type="predicted"/>
<protein>
    <submittedName>
        <fullName evidence="3">Transmembrane protein 203</fullName>
    </submittedName>
</protein>
<dbReference type="GO" id="GO:0005783">
    <property type="term" value="C:endoplasmic reticulum"/>
    <property type="evidence" value="ECO:0007669"/>
    <property type="project" value="TreeGrafter"/>
</dbReference>
<feature type="transmembrane region" description="Helical" evidence="1">
    <location>
        <begin position="48"/>
        <end position="72"/>
    </location>
</feature>
<keyword evidence="1" id="KW-0472">Membrane</keyword>
<keyword evidence="2" id="KW-1185">Reference proteome</keyword>
<feature type="transmembrane region" description="Helical" evidence="1">
    <location>
        <begin position="12"/>
        <end position="36"/>
    </location>
</feature>
<dbReference type="InterPro" id="IPR019396">
    <property type="entry name" value="TM_Fragile-X-F-assoc"/>
</dbReference>
<dbReference type="Proteomes" id="UP000095287">
    <property type="component" value="Unplaced"/>
</dbReference>
<feature type="transmembrane region" description="Helical" evidence="1">
    <location>
        <begin position="84"/>
        <end position="106"/>
    </location>
</feature>
<dbReference type="PANTHER" id="PTHR13568:SF9">
    <property type="entry name" value="TRANSMEMBRANE PROTEIN 203"/>
    <property type="match status" value="1"/>
</dbReference>
<accession>A0A1I7ZI80</accession>
<name>A0A1I7ZI80_9BILA</name>
<dbReference type="WBParaSite" id="L893_g26642.t1">
    <property type="protein sequence ID" value="L893_g26642.t1"/>
    <property type="gene ID" value="L893_g26642"/>
</dbReference>